<evidence type="ECO:0008006" key="3">
    <source>
        <dbReference type="Google" id="ProtNLM"/>
    </source>
</evidence>
<dbReference type="OrthoDB" id="2093442at2759"/>
<keyword evidence="2" id="KW-1185">Reference proteome</keyword>
<dbReference type="SUPFAM" id="SSF56219">
    <property type="entry name" value="DNase I-like"/>
    <property type="match status" value="1"/>
</dbReference>
<gene>
    <name evidence="1" type="ORF">DI09_38p180</name>
</gene>
<protein>
    <recommendedName>
        <fullName evidence="3">Endonuclease/exonuclease/phosphatase domain-containing protein</fullName>
    </recommendedName>
</protein>
<organism evidence="1 2">
    <name type="scientific">Mitosporidium daphniae</name>
    <dbReference type="NCBI Taxonomy" id="1485682"/>
    <lineage>
        <taxon>Eukaryota</taxon>
        <taxon>Fungi</taxon>
        <taxon>Fungi incertae sedis</taxon>
        <taxon>Microsporidia</taxon>
        <taxon>Mitosporidium</taxon>
    </lineage>
</organism>
<accession>A0A098VQQ7</accession>
<dbReference type="EMBL" id="JMKJ01000321">
    <property type="protein sequence ID" value="KGG51348.1"/>
    <property type="molecule type" value="Genomic_DNA"/>
</dbReference>
<dbReference type="InterPro" id="IPR036691">
    <property type="entry name" value="Endo/exonu/phosph_ase_sf"/>
</dbReference>
<reference evidence="1 2" key="1">
    <citation type="submission" date="2014-04" db="EMBL/GenBank/DDBJ databases">
        <title>A new species of microsporidia sheds light on the evolution of extreme parasitism.</title>
        <authorList>
            <person name="Haag K.L."/>
            <person name="James T.Y."/>
            <person name="Larsson R."/>
            <person name="Schaer T.M."/>
            <person name="Refardt D."/>
            <person name="Pombert J.-F."/>
            <person name="Ebert D."/>
        </authorList>
    </citation>
    <scope>NUCLEOTIDE SEQUENCE [LARGE SCALE GENOMIC DNA]</scope>
    <source>
        <strain evidence="1 2">UGP3</strain>
        <tissue evidence="1">Spores</tissue>
    </source>
</reference>
<dbReference type="Proteomes" id="UP000029725">
    <property type="component" value="Unassembled WGS sequence"/>
</dbReference>
<name>A0A098VQQ7_9MICR</name>
<evidence type="ECO:0000313" key="2">
    <source>
        <dbReference type="Proteomes" id="UP000029725"/>
    </source>
</evidence>
<dbReference type="VEuPathDB" id="MicrosporidiaDB:DI09_38p180"/>
<dbReference type="HOGENOM" id="CLU_1245662_0_0_1"/>
<comment type="caution">
    <text evidence="1">The sequence shown here is derived from an EMBL/GenBank/DDBJ whole genome shotgun (WGS) entry which is preliminary data.</text>
</comment>
<dbReference type="AlphaFoldDB" id="A0A098VQQ7"/>
<evidence type="ECO:0000313" key="1">
    <source>
        <dbReference type="EMBL" id="KGG51348.1"/>
    </source>
</evidence>
<proteinExistence type="predicted"/>
<dbReference type="RefSeq" id="XP_013237775.1">
    <property type="nucleotide sequence ID" value="XM_013382321.1"/>
</dbReference>
<dbReference type="Gene3D" id="3.60.10.10">
    <property type="entry name" value="Endonuclease/exonuclease/phosphatase"/>
    <property type="match status" value="1"/>
</dbReference>
<dbReference type="GeneID" id="25259764"/>
<sequence length="222" mass="24733">MVHINELEGCGVLAALIAEMGAQGILKGYLVPGSDSSTGQNVGILTKIDPTRPLKRSEVRVSYPVEGSKCKSKAQGLTAVSKHYLAQFKILLTDGEALDFYMLGCHLLAYPTDPKRCSMREAQAHVMRHFLKTEISKTGISEAIILGDINDFDEEVKVPYQRPSKSRVLSILKASHTSMLKNVAHMIPFEDRYSCWYDRNGNCFDDGNKERSLIGKERLQLL</sequence>